<evidence type="ECO:0000256" key="1">
    <source>
        <dbReference type="SAM" id="MobiDB-lite"/>
    </source>
</evidence>
<feature type="region of interest" description="Disordered" evidence="1">
    <location>
        <begin position="392"/>
        <end position="480"/>
    </location>
</feature>
<feature type="compositionally biased region" description="Low complexity" evidence="1">
    <location>
        <begin position="1200"/>
        <end position="1218"/>
    </location>
</feature>
<feature type="compositionally biased region" description="Low complexity" evidence="1">
    <location>
        <begin position="833"/>
        <end position="852"/>
    </location>
</feature>
<feature type="non-terminal residue" evidence="3">
    <location>
        <position position="1"/>
    </location>
</feature>
<feature type="compositionally biased region" description="Polar residues" evidence="1">
    <location>
        <begin position="451"/>
        <end position="464"/>
    </location>
</feature>
<feature type="compositionally biased region" description="Polar residues" evidence="1">
    <location>
        <begin position="428"/>
        <end position="439"/>
    </location>
</feature>
<dbReference type="InterPro" id="IPR036872">
    <property type="entry name" value="CH_dom_sf"/>
</dbReference>
<reference evidence="3 4" key="1">
    <citation type="submission" date="2015-07" db="EMBL/GenBank/DDBJ databases">
        <title>The genome of Habropoda laboriosa.</title>
        <authorList>
            <person name="Pan H."/>
            <person name="Kapheim K."/>
        </authorList>
    </citation>
    <scope>NUCLEOTIDE SEQUENCE [LARGE SCALE GENOMIC DNA]</scope>
    <source>
        <strain evidence="3">0110345459</strain>
    </source>
</reference>
<feature type="region of interest" description="Disordered" evidence="1">
    <location>
        <begin position="1198"/>
        <end position="1219"/>
    </location>
</feature>
<dbReference type="InterPro" id="IPR039041">
    <property type="entry name" value="Nav/unc-53"/>
</dbReference>
<feature type="region of interest" description="Disordered" evidence="1">
    <location>
        <begin position="281"/>
        <end position="380"/>
    </location>
</feature>
<dbReference type="InterPro" id="IPR001715">
    <property type="entry name" value="CH_dom"/>
</dbReference>
<gene>
    <name evidence="3" type="ORF">WH47_07687</name>
</gene>
<accession>A0A0L7QPR8</accession>
<feature type="domain" description="Calponin-homology (CH)" evidence="2">
    <location>
        <begin position="16"/>
        <end position="143"/>
    </location>
</feature>
<dbReference type="Pfam" id="PF00307">
    <property type="entry name" value="CH"/>
    <property type="match status" value="1"/>
</dbReference>
<keyword evidence="4" id="KW-1185">Reference proteome</keyword>
<dbReference type="GO" id="GO:0022008">
    <property type="term" value="P:neurogenesis"/>
    <property type="evidence" value="ECO:0007669"/>
    <property type="project" value="InterPro"/>
</dbReference>
<organism evidence="3 4">
    <name type="scientific">Habropoda laboriosa</name>
    <dbReference type="NCBI Taxonomy" id="597456"/>
    <lineage>
        <taxon>Eukaryota</taxon>
        <taxon>Metazoa</taxon>
        <taxon>Ecdysozoa</taxon>
        <taxon>Arthropoda</taxon>
        <taxon>Hexapoda</taxon>
        <taxon>Insecta</taxon>
        <taxon>Pterygota</taxon>
        <taxon>Neoptera</taxon>
        <taxon>Endopterygota</taxon>
        <taxon>Hymenoptera</taxon>
        <taxon>Apocrita</taxon>
        <taxon>Aculeata</taxon>
        <taxon>Apoidea</taxon>
        <taxon>Anthophila</taxon>
        <taxon>Apidae</taxon>
        <taxon>Habropoda</taxon>
    </lineage>
</organism>
<feature type="compositionally biased region" description="Low complexity" evidence="1">
    <location>
        <begin position="310"/>
        <end position="356"/>
    </location>
</feature>
<feature type="compositionally biased region" description="Polar residues" evidence="1">
    <location>
        <begin position="364"/>
        <end position="380"/>
    </location>
</feature>
<dbReference type="PANTHER" id="PTHR12784:SF28">
    <property type="entry name" value="PROTEIN SICKIE"/>
    <property type="match status" value="1"/>
</dbReference>
<proteinExistence type="predicted"/>
<evidence type="ECO:0000313" key="3">
    <source>
        <dbReference type="EMBL" id="KOC60554.1"/>
    </source>
</evidence>
<dbReference type="EMBL" id="KQ414813">
    <property type="protein sequence ID" value="KOC60554.1"/>
    <property type="molecule type" value="Genomic_DNA"/>
</dbReference>
<feature type="region of interest" description="Disordered" evidence="1">
    <location>
        <begin position="523"/>
        <end position="542"/>
    </location>
</feature>
<protein>
    <submittedName>
        <fullName evidence="3">Protein sickie</fullName>
    </submittedName>
</protein>
<dbReference type="AlphaFoldDB" id="A0A0L7QPR8"/>
<dbReference type="SUPFAM" id="SSF47576">
    <property type="entry name" value="Calponin-homology domain, CH-domain"/>
    <property type="match status" value="2"/>
</dbReference>
<feature type="region of interest" description="Disordered" evidence="1">
    <location>
        <begin position="820"/>
        <end position="871"/>
    </location>
</feature>
<feature type="region of interest" description="Disordered" evidence="1">
    <location>
        <begin position="1129"/>
        <end position="1156"/>
    </location>
</feature>
<evidence type="ECO:0000313" key="4">
    <source>
        <dbReference type="Proteomes" id="UP000053825"/>
    </source>
</evidence>
<dbReference type="OrthoDB" id="2161974at2759"/>
<dbReference type="PROSITE" id="PS50021">
    <property type="entry name" value="CH"/>
    <property type="match status" value="1"/>
</dbReference>
<feature type="compositionally biased region" description="Basic and acidic residues" evidence="1">
    <location>
        <begin position="392"/>
        <end position="403"/>
    </location>
</feature>
<evidence type="ECO:0000259" key="2">
    <source>
        <dbReference type="PROSITE" id="PS50021"/>
    </source>
</evidence>
<sequence length="1260" mass="135668">NQRTPRASICSSHILRNIRDIYADWANYYLERSGCKRRVTDLQSDLCDGVLLADLVEAVTNQKVIDVNRKPRNAQQMNLVNSLISRYNDIKELNVSMTSLIEIGTTKREDKVIFRLFSRNPTFCLRKGQAVLNLVNSLISRYNDIKELNVSMTSLIEIGTTKREDKVIFRLFSRNPTFCLRKGQAFLVENVSLCIGALRALGADVGSVNPGELAAGSTLWPVLALLFALSRYKQRAKQLQDMPRLPSPYNKQAVVGGAGCGPGGGSTSIPLPATVAATRRCPPDKVRPAPTPTHQSQLVGLKHGNGGIGSASSSRSTSPSQQQSPQSGLSFIPQPRSQHPPSRQTTTTTPSPRASTVGKPNGPRNAQPSPYTTAGAPIQQNKNSVLDKFKLFNNKEKNQERGKASSGVSKRTSSSSGFSSARSEHSDSSTSLCDQSKVQLESPKSRALKSKLQSTKSAKQASPKTTRKEQNKAQSKIARTKGTCDKLAGYNSPLDDVKSIGKLGGMGTKLVADKKSSNLQDLLKQQQASQLQKPNPSMLMSPKQISSQDIKNFGSLKNEPSKQSARPKMELPGKIPDAKIQLQNMKVPPNGLNKELVQRGLLSNTNGMMKQPDQDEIVIIDENSSTINHTLCMNQANLSIQKPTMEKQKDIVESIAASIDQPETVVENVNSPSKQQNTGLSVKAKVPNEVHEIEQTNGKQTPPPSPRCSSETMTDTKMTNIEEGPIGLATTYVNTVNPPQGQVSNAPNFGVNKQLPVLGSPLQGSTLSASGSPGSSIPKPTALVKGTSKPPKENNMPGAPTPTKLKADALHRKLDPNTVAMVSPMPSISDLMSESSHSNSNSTGQSNSSDSSVIYRPSSESGSEIKTIPNRKIDTTFEQMDKVLSENSTCGGGSMADDEAEMTVKPMQPLLRGYTPGARALQTLPSRTTARQYTILHSSSHHHVGHDYADIDVASGYLSDGEVLRSGMTVGNRTLSDLCDGYMSEGGASLYARRINPSYNHDHERYVGSSRRELSGVKELVTSRRVQKRPSANVIRSDGGCIGGSPGSGGVIAGGLLGGCSGGNDALAELTIEDLASIPAGNHTSANHTGHSSHHKVSELRMGLCEADSVESLGSHRASLTHARLLIHQRDSTGSPAPPRLNRSNSIRSTKSEKMYPSMLARGSGASSSVGEEVGVGIGMSVGVEPYYSVPVGSTGCTGQHWSQPTSPTPTHTSRQPPNLYQHVHKDDDSKFPFKEISTYFFFFFQNGVPHTYVYNLSTK</sequence>
<feature type="region of interest" description="Disordered" evidence="1">
    <location>
        <begin position="553"/>
        <end position="572"/>
    </location>
</feature>
<dbReference type="STRING" id="597456.A0A0L7QPR8"/>
<feature type="compositionally biased region" description="Low complexity" evidence="1">
    <location>
        <begin position="405"/>
        <end position="421"/>
    </location>
</feature>
<dbReference type="Gene3D" id="1.10.418.10">
    <property type="entry name" value="Calponin-like domain"/>
    <property type="match status" value="1"/>
</dbReference>
<dbReference type="PANTHER" id="PTHR12784">
    <property type="entry name" value="STEERIN"/>
    <property type="match status" value="1"/>
</dbReference>
<dbReference type="Proteomes" id="UP000053825">
    <property type="component" value="Unassembled WGS sequence"/>
</dbReference>
<feature type="compositionally biased region" description="Low complexity" evidence="1">
    <location>
        <begin position="523"/>
        <end position="532"/>
    </location>
</feature>
<feature type="region of interest" description="Disordered" evidence="1">
    <location>
        <begin position="693"/>
        <end position="712"/>
    </location>
</feature>
<feature type="region of interest" description="Disordered" evidence="1">
    <location>
        <begin position="762"/>
        <end position="804"/>
    </location>
</feature>
<feature type="compositionally biased region" description="Low complexity" evidence="1">
    <location>
        <begin position="764"/>
        <end position="776"/>
    </location>
</feature>
<name>A0A0L7QPR8_9HYME</name>